<dbReference type="PANTHER" id="PTHR44846">
    <property type="entry name" value="MANNOSYL-D-GLYCERATE TRANSPORT/METABOLISM SYSTEM REPRESSOR MNGR-RELATED"/>
    <property type="match status" value="1"/>
</dbReference>
<dbReference type="SMART" id="SM00866">
    <property type="entry name" value="UTRA"/>
    <property type="match status" value="1"/>
</dbReference>
<keyword evidence="3" id="KW-1185">Reference proteome</keyword>
<dbReference type="Gene3D" id="3.40.1410.10">
    <property type="entry name" value="Chorismate lyase-like"/>
    <property type="match status" value="1"/>
</dbReference>
<evidence type="ECO:0000313" key="3">
    <source>
        <dbReference type="Proteomes" id="UP000287171"/>
    </source>
</evidence>
<proteinExistence type="predicted"/>
<dbReference type="Proteomes" id="UP000287171">
    <property type="component" value="Unassembled WGS sequence"/>
</dbReference>
<name>A0A402B964_9CHLR</name>
<gene>
    <name evidence="2" type="ORF">KDA_33690</name>
</gene>
<dbReference type="RefSeq" id="WP_126628165.1">
    <property type="nucleotide sequence ID" value="NZ_BIFT01000001.1"/>
</dbReference>
<evidence type="ECO:0000259" key="1">
    <source>
        <dbReference type="SMART" id="SM00866"/>
    </source>
</evidence>
<dbReference type="GO" id="GO:0003677">
    <property type="term" value="F:DNA binding"/>
    <property type="evidence" value="ECO:0007669"/>
    <property type="project" value="InterPro"/>
</dbReference>
<evidence type="ECO:0000313" key="2">
    <source>
        <dbReference type="EMBL" id="GCE27885.1"/>
    </source>
</evidence>
<dbReference type="EMBL" id="BIFT01000001">
    <property type="protein sequence ID" value="GCE27885.1"/>
    <property type="molecule type" value="Genomic_DNA"/>
</dbReference>
<dbReference type="SUPFAM" id="SSF64288">
    <property type="entry name" value="Chorismate lyase-like"/>
    <property type="match status" value="1"/>
</dbReference>
<comment type="caution">
    <text evidence="2">The sequence shown here is derived from an EMBL/GenBank/DDBJ whole genome shotgun (WGS) entry which is preliminary data.</text>
</comment>
<dbReference type="Pfam" id="PF07702">
    <property type="entry name" value="UTRA"/>
    <property type="match status" value="1"/>
</dbReference>
<reference evidence="3" key="1">
    <citation type="submission" date="2018-12" db="EMBL/GenBank/DDBJ databases">
        <title>Tengunoibacter tsumagoiensis gen. nov., sp. nov., Dictyobacter kobayashii sp. nov., D. alpinus sp. nov., and D. joshuensis sp. nov. and description of Dictyobacteraceae fam. nov. within the order Ktedonobacterales isolated from Tengu-no-mugimeshi.</title>
        <authorList>
            <person name="Wang C.M."/>
            <person name="Zheng Y."/>
            <person name="Sakai Y."/>
            <person name="Toyoda A."/>
            <person name="Minakuchi Y."/>
            <person name="Abe K."/>
            <person name="Yokota A."/>
            <person name="Yabe S."/>
        </authorList>
    </citation>
    <scope>NUCLEOTIDE SEQUENCE [LARGE SCALE GENOMIC DNA]</scope>
    <source>
        <strain evidence="3">Uno16</strain>
    </source>
</reference>
<feature type="domain" description="UbiC transcription regulator-associated" evidence="1">
    <location>
        <begin position="119"/>
        <end position="261"/>
    </location>
</feature>
<dbReference type="PANTHER" id="PTHR44846:SF17">
    <property type="entry name" value="GNTR-FAMILY TRANSCRIPTIONAL REGULATOR"/>
    <property type="match status" value="1"/>
</dbReference>
<dbReference type="OrthoDB" id="155443at2"/>
<dbReference type="GO" id="GO:0045892">
    <property type="term" value="P:negative regulation of DNA-templated transcription"/>
    <property type="evidence" value="ECO:0007669"/>
    <property type="project" value="TreeGrafter"/>
</dbReference>
<dbReference type="InterPro" id="IPR011663">
    <property type="entry name" value="UTRA"/>
</dbReference>
<dbReference type="InterPro" id="IPR050679">
    <property type="entry name" value="Bact_HTH_transcr_reg"/>
</dbReference>
<dbReference type="AlphaFoldDB" id="A0A402B964"/>
<organism evidence="2 3">
    <name type="scientific">Dictyobacter alpinus</name>
    <dbReference type="NCBI Taxonomy" id="2014873"/>
    <lineage>
        <taxon>Bacteria</taxon>
        <taxon>Bacillati</taxon>
        <taxon>Chloroflexota</taxon>
        <taxon>Ktedonobacteria</taxon>
        <taxon>Ktedonobacterales</taxon>
        <taxon>Dictyobacteraceae</taxon>
        <taxon>Dictyobacter</taxon>
    </lineage>
</organism>
<sequence length="280" mass="32125">MRGPLAKDILNTAPPELRMGAKATKAYLDMREKILSGHYQTDQIIIPKDIEENYHINNNSTQLLILRLAMEGLIKVSPVKERSWPNNAAINEYRIADMNIRHRILSNRQGGFTVDISQGQKQSAIKEVQAIEVEYADREVAELLNIEPGEKVVFYRTIQKLDQETVIAISDTYIPFWIVEALPELKKPTTSLYQTMRQLGKKPTWCTETIDITQASSPERVAFKLSPDDPSPLIKIIRKVYNDDGEVLSVDFLTDRGDLYRLKYSFPLYAEDIPKQMRNK</sequence>
<dbReference type="InterPro" id="IPR028978">
    <property type="entry name" value="Chorismate_lyase_/UTRA_dom_sf"/>
</dbReference>
<accession>A0A402B964</accession>
<protein>
    <recommendedName>
        <fullName evidence="1">UbiC transcription regulator-associated domain-containing protein</fullName>
    </recommendedName>
</protein>